<feature type="region of interest" description="Disordered" evidence="5">
    <location>
        <begin position="464"/>
        <end position="486"/>
    </location>
</feature>
<feature type="transmembrane region" description="Helical" evidence="6">
    <location>
        <begin position="399"/>
        <end position="419"/>
    </location>
</feature>
<dbReference type="Pfam" id="PF13520">
    <property type="entry name" value="AA_permease_2"/>
    <property type="match status" value="2"/>
</dbReference>
<keyword evidence="4 6" id="KW-0472">Membrane</keyword>
<evidence type="ECO:0000256" key="4">
    <source>
        <dbReference type="ARBA" id="ARBA00023136"/>
    </source>
</evidence>
<organism evidence="7 8">
    <name type="scientific">Bremia lactucae</name>
    <name type="common">Lettuce downy mildew</name>
    <dbReference type="NCBI Taxonomy" id="4779"/>
    <lineage>
        <taxon>Eukaryota</taxon>
        <taxon>Sar</taxon>
        <taxon>Stramenopiles</taxon>
        <taxon>Oomycota</taxon>
        <taxon>Peronosporomycetes</taxon>
        <taxon>Peronosporales</taxon>
        <taxon>Peronosporaceae</taxon>
        <taxon>Bremia</taxon>
    </lineage>
</organism>
<dbReference type="GO" id="GO:0015171">
    <property type="term" value="F:amino acid transmembrane transporter activity"/>
    <property type="evidence" value="ECO:0007669"/>
    <property type="project" value="TreeGrafter"/>
</dbReference>
<dbReference type="PANTHER" id="PTHR43243">
    <property type="entry name" value="INNER MEMBRANE TRANSPORTER YGJI-RELATED"/>
    <property type="match status" value="1"/>
</dbReference>
<gene>
    <name evidence="7" type="ORF">CCR75_005399</name>
</gene>
<feature type="transmembrane region" description="Helical" evidence="6">
    <location>
        <begin position="425"/>
        <end position="453"/>
    </location>
</feature>
<dbReference type="GeneID" id="94349151"/>
<evidence type="ECO:0000256" key="6">
    <source>
        <dbReference type="SAM" id="Phobius"/>
    </source>
</evidence>
<dbReference type="Proteomes" id="UP000294530">
    <property type="component" value="Unassembled WGS sequence"/>
</dbReference>
<proteinExistence type="predicted"/>
<dbReference type="RefSeq" id="XP_067818284.1">
    <property type="nucleotide sequence ID" value="XM_067963480.1"/>
</dbReference>
<comment type="caution">
    <text evidence="7">The sequence shown here is derived from an EMBL/GenBank/DDBJ whole genome shotgun (WGS) entry which is preliminary data.</text>
</comment>
<feature type="transmembrane region" description="Helical" evidence="6">
    <location>
        <begin position="331"/>
        <end position="356"/>
    </location>
</feature>
<evidence type="ECO:0000256" key="2">
    <source>
        <dbReference type="ARBA" id="ARBA00022692"/>
    </source>
</evidence>
<evidence type="ECO:0000256" key="1">
    <source>
        <dbReference type="ARBA" id="ARBA00004141"/>
    </source>
</evidence>
<dbReference type="AlphaFoldDB" id="A0A976FL05"/>
<dbReference type="PANTHER" id="PTHR43243:SF11">
    <property type="entry name" value="AMINO ACID PERMEASE_ SLC12A DOMAIN-CONTAINING PROTEIN"/>
    <property type="match status" value="1"/>
</dbReference>
<evidence type="ECO:0000256" key="3">
    <source>
        <dbReference type="ARBA" id="ARBA00022989"/>
    </source>
</evidence>
<sequence>MNDLKVALLSSSAAEASTHPHVSVVSSPAHRFSRFRDLKGRGSHAYSKWMYPPEGEFRRLVVPPHSIQATRDRLQISKDHLGEWPSTAICGNDILASVLYSSGIVSAKAGKLTPLAQTLVAFVLYLFRSIYEEAVTAIPLNGGSYNILLNTTSKRTAAVAATLGIISYLATGVVSGTSALRYLDTQVNVSVVPATLTLLSGFSLLYAVQNPAIFWQNIKTDFPDVNVAGDVIKGNLLTGIFYGYSSAMLGITGFETSAQFVEEQAPGVFRKTLRNMWVFATFYNLLLSFLTLAVLPLEGPDGIYSDKDVVLASMGRVAAGKWLESWVSIDAFVVLAGGVLTSYVGITGLSSLVLLLRADASVLAGVFTFAFLGVMALFAFGCILLKLKRDDIPRDVRAPWWSCIFGLVMVLLGLLGNLLGDPAIFTYFALYFVVFSFTMFVMLERVFILRIVLYIMKQLFPSRSDSCKDNEAATSQGSYKKESRTGAKGGRTITAVLQDIHLPQIVFFLKAPDLSVLNKAILYVRKNEQTHNLLIVYVSEDANLEKDFNAEVTEADVQRRQMEREKVKDMGAMTSMFDITYPKLKIDFVHACGSAFDASFVHWLSKELHVPPNMMFIRQPSTKHIHRVTALGVRVITS</sequence>
<dbReference type="GO" id="GO:0016020">
    <property type="term" value="C:membrane"/>
    <property type="evidence" value="ECO:0007669"/>
    <property type="project" value="UniProtKB-SubCell"/>
</dbReference>
<dbReference type="Gene3D" id="1.20.1740.10">
    <property type="entry name" value="Amino acid/polyamine transporter I"/>
    <property type="match status" value="1"/>
</dbReference>
<keyword evidence="8" id="KW-1185">Reference proteome</keyword>
<accession>A0A976FL05</accession>
<evidence type="ECO:0008006" key="9">
    <source>
        <dbReference type="Google" id="ProtNLM"/>
    </source>
</evidence>
<reference evidence="7 8" key="1">
    <citation type="journal article" date="2021" name="Genome Biol.">
        <title>AFLAP: assembly-free linkage analysis pipeline using k-mers from genome sequencing data.</title>
        <authorList>
            <person name="Fletcher K."/>
            <person name="Zhang L."/>
            <person name="Gil J."/>
            <person name="Han R."/>
            <person name="Cavanaugh K."/>
            <person name="Michelmore R."/>
        </authorList>
    </citation>
    <scope>NUCLEOTIDE SEQUENCE [LARGE SCALE GENOMIC DNA]</scope>
    <source>
        <strain evidence="7 8">SF5</strain>
    </source>
</reference>
<dbReference type="EMBL" id="SHOA02000019">
    <property type="protein sequence ID" value="TDH68785.1"/>
    <property type="molecule type" value="Genomic_DNA"/>
</dbReference>
<evidence type="ECO:0000256" key="5">
    <source>
        <dbReference type="SAM" id="MobiDB-lite"/>
    </source>
</evidence>
<name>A0A976FL05_BRELC</name>
<feature type="transmembrane region" description="Helical" evidence="6">
    <location>
        <begin position="157"/>
        <end position="180"/>
    </location>
</feature>
<feature type="transmembrane region" description="Helical" evidence="6">
    <location>
        <begin position="187"/>
        <end position="208"/>
    </location>
</feature>
<dbReference type="OrthoDB" id="1718410at2759"/>
<evidence type="ECO:0000313" key="7">
    <source>
        <dbReference type="EMBL" id="TDH68785.1"/>
    </source>
</evidence>
<protein>
    <recommendedName>
        <fullName evidence="9">Transmembrane protein</fullName>
    </recommendedName>
</protein>
<feature type="transmembrane region" description="Helical" evidence="6">
    <location>
        <begin position="362"/>
        <end position="387"/>
    </location>
</feature>
<dbReference type="KEGG" id="blac:94349151"/>
<keyword evidence="2 6" id="KW-0812">Transmembrane</keyword>
<dbReference type="InterPro" id="IPR002293">
    <property type="entry name" value="AA/rel_permease1"/>
</dbReference>
<evidence type="ECO:0000313" key="8">
    <source>
        <dbReference type="Proteomes" id="UP000294530"/>
    </source>
</evidence>
<comment type="subcellular location">
    <subcellularLocation>
        <location evidence="1">Membrane</location>
        <topology evidence="1">Multi-pass membrane protein</topology>
    </subcellularLocation>
</comment>
<feature type="transmembrane region" description="Helical" evidence="6">
    <location>
        <begin position="276"/>
        <end position="297"/>
    </location>
</feature>
<keyword evidence="3 6" id="KW-1133">Transmembrane helix</keyword>